<dbReference type="InterPro" id="IPR036890">
    <property type="entry name" value="HATPase_C_sf"/>
</dbReference>
<evidence type="ECO:0000256" key="4">
    <source>
        <dbReference type="ARBA" id="ARBA00022679"/>
    </source>
</evidence>
<protein>
    <recommendedName>
        <fullName evidence="2">histidine kinase</fullName>
        <ecNumber evidence="2">2.7.13.3</ecNumber>
    </recommendedName>
</protein>
<evidence type="ECO:0000256" key="8">
    <source>
        <dbReference type="SAM" id="MobiDB-lite"/>
    </source>
</evidence>
<name>A0ABS5GH98_9BRAD</name>
<dbReference type="GO" id="GO:0016301">
    <property type="term" value="F:kinase activity"/>
    <property type="evidence" value="ECO:0007669"/>
    <property type="project" value="UniProtKB-KW"/>
</dbReference>
<comment type="caution">
    <text evidence="9">The sequence shown here is derived from an EMBL/GenBank/DDBJ whole genome shotgun (WGS) entry which is preliminary data.</text>
</comment>
<keyword evidence="10" id="KW-1185">Reference proteome</keyword>
<dbReference type="EMBL" id="JAFCLK010000046">
    <property type="protein sequence ID" value="MBR1140718.1"/>
    <property type="molecule type" value="Genomic_DNA"/>
</dbReference>
<comment type="catalytic activity">
    <reaction evidence="1">
        <text>ATP + protein L-histidine = ADP + protein N-phospho-L-histidine.</text>
        <dbReference type="EC" id="2.7.13.3"/>
    </reaction>
</comment>
<evidence type="ECO:0000313" key="10">
    <source>
        <dbReference type="Proteomes" id="UP001314635"/>
    </source>
</evidence>
<keyword evidence="4" id="KW-0808">Transferase</keyword>
<gene>
    <name evidence="9" type="ORF">JQ619_33690</name>
</gene>
<feature type="region of interest" description="Disordered" evidence="8">
    <location>
        <begin position="235"/>
        <end position="255"/>
    </location>
</feature>
<evidence type="ECO:0000256" key="7">
    <source>
        <dbReference type="ARBA" id="ARBA00022840"/>
    </source>
</evidence>
<evidence type="ECO:0000256" key="2">
    <source>
        <dbReference type="ARBA" id="ARBA00012438"/>
    </source>
</evidence>
<evidence type="ECO:0000256" key="5">
    <source>
        <dbReference type="ARBA" id="ARBA00022741"/>
    </source>
</evidence>
<proteinExistence type="predicted"/>
<keyword evidence="6 9" id="KW-0418">Kinase</keyword>
<keyword evidence="7" id="KW-0067">ATP-binding</keyword>
<organism evidence="9 10">
    <name type="scientific">Bradyrhizobium denitrificans</name>
    <dbReference type="NCBI Taxonomy" id="2734912"/>
    <lineage>
        <taxon>Bacteria</taxon>
        <taxon>Pseudomonadati</taxon>
        <taxon>Pseudomonadota</taxon>
        <taxon>Alphaproteobacteria</taxon>
        <taxon>Hyphomicrobiales</taxon>
        <taxon>Nitrobacteraceae</taxon>
        <taxon>Bradyrhizobium</taxon>
    </lineage>
</organism>
<evidence type="ECO:0000256" key="3">
    <source>
        <dbReference type="ARBA" id="ARBA00022553"/>
    </source>
</evidence>
<evidence type="ECO:0000256" key="6">
    <source>
        <dbReference type="ARBA" id="ARBA00022777"/>
    </source>
</evidence>
<accession>A0ABS5GH98</accession>
<dbReference type="Gene3D" id="3.30.565.10">
    <property type="entry name" value="Histidine kinase-like ATPase, C-terminal domain"/>
    <property type="match status" value="1"/>
</dbReference>
<dbReference type="PANTHER" id="PTHR41523">
    <property type="entry name" value="TWO-COMPONENT SYSTEM SENSOR PROTEIN"/>
    <property type="match status" value="1"/>
</dbReference>
<dbReference type="EC" id="2.7.13.3" evidence="2"/>
<keyword evidence="3" id="KW-0597">Phosphoprotein</keyword>
<dbReference type="PANTHER" id="PTHR41523:SF8">
    <property type="entry name" value="ETHYLENE RESPONSE SENSOR PROTEIN"/>
    <property type="match status" value="1"/>
</dbReference>
<sequence>MQGSVLLRELHQRVAGGLASAINLVSAAAIGAEGAEAKHALSEVVELLHGYADVHRTLEMPRAEMLIHAESYIHELGYGMRRALLDRMNIQLTFATRSLVLQPERCWQLGLIVHELVMIAAEHACFEARAGQIEVRLTRNGAMANCVIADNGWRSVRNVSDREFRTTKNLVRALGGSIERAFGKDFTSMILSFPLTERERAVNWTIAARQMKPRRCTAAIVSNDTTLAARAAVSRGRAVANEPDQKPPRRRQGQLAVSCRSVNVLGELSSPSHHMDAP</sequence>
<dbReference type="SUPFAM" id="SSF55874">
    <property type="entry name" value="ATPase domain of HSP90 chaperone/DNA topoisomerase II/histidine kinase"/>
    <property type="match status" value="1"/>
</dbReference>
<evidence type="ECO:0000256" key="1">
    <source>
        <dbReference type="ARBA" id="ARBA00000085"/>
    </source>
</evidence>
<keyword evidence="5" id="KW-0547">Nucleotide-binding</keyword>
<dbReference type="Proteomes" id="UP001314635">
    <property type="component" value="Unassembled WGS sequence"/>
</dbReference>
<evidence type="ECO:0000313" key="9">
    <source>
        <dbReference type="EMBL" id="MBR1140718.1"/>
    </source>
</evidence>
<reference evidence="10" key="1">
    <citation type="journal article" date="2021" name="ISME J.">
        <title>Evolutionary origin and ecological implication of a unique nif island in free-living Bradyrhizobium lineages.</title>
        <authorList>
            <person name="Tao J."/>
        </authorList>
    </citation>
    <scope>NUCLEOTIDE SEQUENCE [LARGE SCALE GENOMIC DNA]</scope>
    <source>
        <strain evidence="10">SZCCT0094</strain>
    </source>
</reference>